<evidence type="ECO:0000313" key="2">
    <source>
        <dbReference type="Proteomes" id="UP000708298"/>
    </source>
</evidence>
<protein>
    <submittedName>
        <fullName evidence="1">IS66 family insertion sequence element accessory protein TnpB</fullName>
    </submittedName>
</protein>
<evidence type="ECO:0000313" key="1">
    <source>
        <dbReference type="EMBL" id="MCB8877812.1"/>
    </source>
</evidence>
<dbReference type="Proteomes" id="UP000708298">
    <property type="component" value="Unassembled WGS sequence"/>
</dbReference>
<dbReference type="EMBL" id="JAESVB010000018">
    <property type="protein sequence ID" value="MCB8877812.1"/>
    <property type="molecule type" value="Genomic_DNA"/>
</dbReference>
<reference evidence="1" key="2">
    <citation type="submission" date="2021-01" db="EMBL/GenBank/DDBJ databases">
        <authorList>
            <person name="Mieszkin S."/>
            <person name="Pouder E."/>
            <person name="Alain K."/>
        </authorList>
    </citation>
    <scope>NUCLEOTIDE SEQUENCE</scope>
    <source>
        <strain evidence="1">HW T2.11</strain>
    </source>
</reference>
<proteinExistence type="predicted"/>
<dbReference type="PANTHER" id="PTHR36455">
    <property type="match status" value="1"/>
</dbReference>
<gene>
    <name evidence="1" type="primary">tnpB</name>
    <name evidence="1" type="ORF">ASILVAE211_21645</name>
</gene>
<dbReference type="RefSeq" id="WP_227323460.1">
    <property type="nucleotide sequence ID" value="NZ_JAESVB010000018.1"/>
</dbReference>
<reference evidence="1" key="1">
    <citation type="journal article" date="2021" name="Microorganisms">
        <title>Acidisoma silvae sp. nov. and Acidisomacellulosilytica sp. nov., Two Acidophilic Bacteria Isolated from Decaying Wood, Hydrolyzing Cellulose and Producing Poly-3-hydroxybutyrate.</title>
        <authorList>
            <person name="Mieszkin S."/>
            <person name="Pouder E."/>
            <person name="Uroz S."/>
            <person name="Simon-Colin C."/>
            <person name="Alain K."/>
        </authorList>
    </citation>
    <scope>NUCLEOTIDE SEQUENCE</scope>
    <source>
        <strain evidence="1">HW T2.11</strain>
    </source>
</reference>
<accession>A0A963YWT3</accession>
<organism evidence="1 2">
    <name type="scientific">Acidisoma silvae</name>
    <dbReference type="NCBI Taxonomy" id="2802396"/>
    <lineage>
        <taxon>Bacteria</taxon>
        <taxon>Pseudomonadati</taxon>
        <taxon>Pseudomonadota</taxon>
        <taxon>Alphaproteobacteria</taxon>
        <taxon>Acetobacterales</taxon>
        <taxon>Acidocellaceae</taxon>
        <taxon>Acidisoma</taxon>
    </lineage>
</organism>
<dbReference type="Pfam" id="PF05717">
    <property type="entry name" value="TnpB_IS66"/>
    <property type="match status" value="1"/>
</dbReference>
<name>A0A963YWT3_9PROT</name>
<keyword evidence="2" id="KW-1185">Reference proteome</keyword>
<dbReference type="InterPro" id="IPR008878">
    <property type="entry name" value="Transposase_IS66_Orf2"/>
</dbReference>
<sequence>MISFPAGARIVVAAKPVDFRRGGESLAALAKEVLKEDPFAGVIVIFRSRRADRVKTIAWDQTGLVMVWKSLAGAAFRWPPIVDGCMRLSAAQGAALFEGLEWRRVYLQNLAAAPVSIR</sequence>
<comment type="caution">
    <text evidence="1">The sequence shown here is derived from an EMBL/GenBank/DDBJ whole genome shotgun (WGS) entry which is preliminary data.</text>
</comment>
<dbReference type="AlphaFoldDB" id="A0A963YWT3"/>
<dbReference type="PANTHER" id="PTHR36455:SF1">
    <property type="entry name" value="BLR8292 PROTEIN"/>
    <property type="match status" value="1"/>
</dbReference>
<dbReference type="NCBIfam" id="NF033819">
    <property type="entry name" value="IS66_TnpB"/>
    <property type="match status" value="1"/>
</dbReference>